<accession>A0A7W7EXN0</accession>
<dbReference type="RefSeq" id="WP_144907132.1">
    <property type="nucleotide sequence ID" value="NZ_JACHOA010000009.1"/>
</dbReference>
<feature type="transmembrane region" description="Helical" evidence="1">
    <location>
        <begin position="141"/>
        <end position="166"/>
    </location>
</feature>
<feature type="domain" description="DUF1206" evidence="2">
    <location>
        <begin position="14"/>
        <end position="79"/>
    </location>
</feature>
<reference evidence="3 4" key="1">
    <citation type="submission" date="2020-08" db="EMBL/GenBank/DDBJ databases">
        <title>Genomic Encyclopedia of Type Strains, Phase IV (KMG-IV): sequencing the most valuable type-strain genomes for metagenomic binning, comparative biology and taxonomic classification.</title>
        <authorList>
            <person name="Goeker M."/>
        </authorList>
    </citation>
    <scope>NUCLEOTIDE SEQUENCE [LARGE SCALE GENOMIC DNA]</scope>
    <source>
        <strain evidence="3 4">DSM 17507</strain>
    </source>
</reference>
<dbReference type="Pfam" id="PF06724">
    <property type="entry name" value="DUF1206"/>
    <property type="match status" value="3"/>
</dbReference>
<sequence>MVDKSEKVVWLVRLGFAARGLVYMLLGYLALTARKSDVDDGAGDIFRVLHTIPAGSLVLALASAGLTGYAIYRLSAAVFDIERKGSSAKGVMLRIGYFASALVHCAMAWTAAKIASGARDAGEDQSADMAASVLDVPFGEALLGIVGVGLAVAAVFQAKTAITAHFMRNVSSRAPAATCWIGRAGHAARAVVMGLIGWSLLRTAWFGRSSEVVSLGGAINDLREMNTAFLLIAAGLLLFGVFSLITARYRVIPDPAPASRRMGRFTF</sequence>
<comment type="caution">
    <text evidence="3">The sequence shown here is derived from an EMBL/GenBank/DDBJ whole genome shotgun (WGS) entry which is preliminary data.</text>
</comment>
<evidence type="ECO:0000256" key="1">
    <source>
        <dbReference type="SAM" id="Phobius"/>
    </source>
</evidence>
<evidence type="ECO:0000259" key="2">
    <source>
        <dbReference type="Pfam" id="PF06724"/>
    </source>
</evidence>
<feature type="transmembrane region" description="Helical" evidence="1">
    <location>
        <begin position="187"/>
        <end position="207"/>
    </location>
</feature>
<keyword evidence="4" id="KW-1185">Reference proteome</keyword>
<feature type="domain" description="DUF1206" evidence="2">
    <location>
        <begin position="95"/>
        <end position="163"/>
    </location>
</feature>
<gene>
    <name evidence="3" type="ORF">GGR37_003796</name>
</gene>
<evidence type="ECO:0000313" key="4">
    <source>
        <dbReference type="Proteomes" id="UP000538566"/>
    </source>
</evidence>
<feature type="transmembrane region" description="Helical" evidence="1">
    <location>
        <begin position="12"/>
        <end position="31"/>
    </location>
</feature>
<keyword evidence="1" id="KW-0812">Transmembrane</keyword>
<name>A0A7W7EXN0_9SPHN</name>
<dbReference type="AlphaFoldDB" id="A0A7W7EXN0"/>
<dbReference type="EMBL" id="JACHOA010000009">
    <property type="protein sequence ID" value="MBB4615500.1"/>
    <property type="molecule type" value="Genomic_DNA"/>
</dbReference>
<feature type="transmembrane region" description="Helical" evidence="1">
    <location>
        <begin position="51"/>
        <end position="72"/>
    </location>
</feature>
<proteinExistence type="predicted"/>
<dbReference type="OrthoDB" id="5702018at2"/>
<feature type="transmembrane region" description="Helical" evidence="1">
    <location>
        <begin position="93"/>
        <end position="112"/>
    </location>
</feature>
<keyword evidence="1" id="KW-0472">Membrane</keyword>
<organism evidence="3 4">
    <name type="scientific">Novosphingobium taihuense</name>
    <dbReference type="NCBI Taxonomy" id="260085"/>
    <lineage>
        <taxon>Bacteria</taxon>
        <taxon>Pseudomonadati</taxon>
        <taxon>Pseudomonadota</taxon>
        <taxon>Alphaproteobacteria</taxon>
        <taxon>Sphingomonadales</taxon>
        <taxon>Sphingomonadaceae</taxon>
        <taxon>Novosphingobium</taxon>
    </lineage>
</organism>
<protein>
    <recommendedName>
        <fullName evidence="2">DUF1206 domain-containing protein</fullName>
    </recommendedName>
</protein>
<keyword evidence="1" id="KW-1133">Transmembrane helix</keyword>
<feature type="domain" description="DUF1206" evidence="2">
    <location>
        <begin position="184"/>
        <end position="250"/>
    </location>
</feature>
<dbReference type="InterPro" id="IPR009597">
    <property type="entry name" value="DUF1206"/>
</dbReference>
<dbReference type="Proteomes" id="UP000538566">
    <property type="component" value="Unassembled WGS sequence"/>
</dbReference>
<evidence type="ECO:0000313" key="3">
    <source>
        <dbReference type="EMBL" id="MBB4615500.1"/>
    </source>
</evidence>
<feature type="transmembrane region" description="Helical" evidence="1">
    <location>
        <begin position="227"/>
        <end position="251"/>
    </location>
</feature>